<dbReference type="PIRSF" id="PIRSF028704">
    <property type="entry name" value="UPC028704"/>
    <property type="match status" value="1"/>
</dbReference>
<dbReference type="PANTHER" id="PTHR38592">
    <property type="entry name" value="BLL4819 PROTEIN"/>
    <property type="match status" value="1"/>
</dbReference>
<dbReference type="InterPro" id="IPR014550">
    <property type="entry name" value="UCP028704_OpgC"/>
</dbReference>
<sequence>MKILATLPTKGRDLRLDLFRGVANWGIFLDHIPNNIVNWVTTRNYGFSDAADLFIFISGYTVAFVFARMMLERGFVVGATRLLKRVWQIYVAHVFLFVLYLAEIGYVAQRSGNSGFTDDFNIRGFLANPAQFLFEGLILRFKPVNMDVLPLYIVLMGVFPPILWLMLRRPNMTLAASGVLYLAVRHFGWNLSAYPTGLWYFNPFAWQFLFTFGAWFALGGAGQAMPFIRSRTALVLGIGYLLFALVMTMAARFDGLRALIPPEIYGAFNPNDKTNLAPYRLLHFVVFAFFVVRLLPRDWPGLEWAIFRPAIKCGQQSLEVFCAGIFLSFAAHVVLVEVSGAIWMQIVVSIVGILMMTVLAYYRSWSKRVDNAPAKAKPVVLSAG</sequence>
<dbReference type="AlphaFoldDB" id="A0A0A3XJ43"/>
<evidence type="ECO:0000313" key="3">
    <source>
        <dbReference type="Proteomes" id="UP000030377"/>
    </source>
</evidence>
<feature type="transmembrane region" description="Helical" evidence="1">
    <location>
        <begin position="317"/>
        <end position="336"/>
    </location>
</feature>
<feature type="transmembrane region" description="Helical" evidence="1">
    <location>
        <begin position="233"/>
        <end position="253"/>
    </location>
</feature>
<dbReference type="PANTHER" id="PTHR38592:SF3">
    <property type="entry name" value="BLL4819 PROTEIN"/>
    <property type="match status" value="1"/>
</dbReference>
<feature type="transmembrane region" description="Helical" evidence="1">
    <location>
        <begin position="149"/>
        <end position="167"/>
    </location>
</feature>
<dbReference type="Pfam" id="PF10129">
    <property type="entry name" value="OpgC_C"/>
    <property type="match status" value="1"/>
</dbReference>
<feature type="transmembrane region" description="Helical" evidence="1">
    <location>
        <begin position="87"/>
        <end position="108"/>
    </location>
</feature>
<keyword evidence="1" id="KW-1133">Transmembrane helix</keyword>
<accession>A0A0A3XJ43</accession>
<keyword evidence="1" id="KW-0812">Transmembrane</keyword>
<feature type="transmembrane region" description="Helical" evidence="1">
    <location>
        <begin position="342"/>
        <end position="362"/>
    </location>
</feature>
<keyword evidence="1" id="KW-0472">Membrane</keyword>
<reference evidence="2 3" key="1">
    <citation type="submission" date="2014-09" db="EMBL/GenBank/DDBJ databases">
        <title>Draft genome of Bradyrhizobium japonicum Is-34.</title>
        <authorList>
            <person name="Tsurumaru H."/>
            <person name="Yamakawa T."/>
            <person name="Hashimoto S."/>
            <person name="Okizaki K."/>
            <person name="Kanesaki Y."/>
            <person name="Yoshikawa H."/>
            <person name="Yajima S."/>
        </authorList>
    </citation>
    <scope>NUCLEOTIDE SEQUENCE [LARGE SCALE GENOMIC DNA]</scope>
    <source>
        <strain evidence="2 3">Is-34</strain>
    </source>
</reference>
<dbReference type="RefSeq" id="WP_041960857.1">
    <property type="nucleotide sequence ID" value="NZ_JRPN01000062.1"/>
</dbReference>
<feature type="transmembrane region" description="Helical" evidence="1">
    <location>
        <begin position="53"/>
        <end position="71"/>
    </location>
</feature>
<feature type="transmembrane region" description="Helical" evidence="1">
    <location>
        <begin position="204"/>
        <end position="221"/>
    </location>
</feature>
<comment type="caution">
    <text evidence="2">The sequence shown here is derived from an EMBL/GenBank/DDBJ whole genome shotgun (WGS) entry which is preliminary data.</text>
</comment>
<dbReference type="Proteomes" id="UP000030377">
    <property type="component" value="Unassembled WGS sequence"/>
</dbReference>
<name>A0A0A3XJ43_BRAJP</name>
<gene>
    <name evidence="2" type="ORF">MA20_45875</name>
</gene>
<protein>
    <submittedName>
        <fullName evidence="2">Membrane protein</fullName>
    </submittedName>
</protein>
<dbReference type="EMBL" id="JRPN01000062">
    <property type="protein sequence ID" value="KGT73181.1"/>
    <property type="molecule type" value="Genomic_DNA"/>
</dbReference>
<evidence type="ECO:0000256" key="1">
    <source>
        <dbReference type="SAM" id="Phobius"/>
    </source>
</evidence>
<organism evidence="2 3">
    <name type="scientific">Bradyrhizobium japonicum</name>
    <dbReference type="NCBI Taxonomy" id="375"/>
    <lineage>
        <taxon>Bacteria</taxon>
        <taxon>Pseudomonadati</taxon>
        <taxon>Pseudomonadota</taxon>
        <taxon>Alphaproteobacteria</taxon>
        <taxon>Hyphomicrobiales</taxon>
        <taxon>Nitrobacteraceae</taxon>
        <taxon>Bradyrhizobium</taxon>
    </lineage>
</organism>
<evidence type="ECO:0000313" key="2">
    <source>
        <dbReference type="EMBL" id="KGT73181.1"/>
    </source>
</evidence>
<feature type="transmembrane region" description="Helical" evidence="1">
    <location>
        <begin position="277"/>
        <end position="296"/>
    </location>
</feature>
<proteinExistence type="predicted"/>